<dbReference type="EMBL" id="OOIP01000005">
    <property type="protein sequence ID" value="SPO36945.1"/>
    <property type="molecule type" value="Genomic_DNA"/>
</dbReference>
<feature type="region of interest" description="Disordered" evidence="1">
    <location>
        <begin position="325"/>
        <end position="372"/>
    </location>
</feature>
<accession>A0A5C3EYT3</accession>
<reference evidence="3 4" key="1">
    <citation type="submission" date="2018-03" db="EMBL/GenBank/DDBJ databases">
        <authorList>
            <person name="Guldener U."/>
        </authorList>
    </citation>
    <scope>NUCLEOTIDE SEQUENCE [LARGE SCALE GENOMIC DNA]</scope>
    <source>
        <strain evidence="3 4">DAOM196992</strain>
    </source>
</reference>
<sequence>MTELSSFSATMGSHNGEGRDGARFVDQRSNGNGEHLAQPGPSNDAGNHQHSRKRKKRFKYLLENQSNANGDARDGQSEDPDGNGVDADGKKESRKKVKKACIFCKRSHMPCEEARPCRRCIKRGISDMCRDAEPQGSNGKQAKPTDRAKSSPSTTKGKGRDDDGAAGSPESMSPEPEELDIPGVSARDPDFPPAMSISLLLSPADVSSTRNSQATVYARYAGDAAPGGPAGKVQAPSKLRNGQGPSTPGTQSRRSAPAAFTADYAEAQERSWERNMDYTSQRELMKLLEAGPSAVDLNDAFGDKPTSLLNYPAMIGMPVGESLMMPSAANSPSPVAGGNQGESYDERSRDSSYHVGSTSSLVRSHPSSEMFPRPKHLLQEEHATTAELRGLKSYSYTYGYAKLARWMQTRYSRESCEAVDQCLGQIRPKFLAISRSLPERELLGVEEAFIRLVHHYQANVLEFVPMPTIVSRRTGEVYAANEHAARLLQLPKGLFEGGQISHFQLVPEDEAVKLWRLYADECMGILKDPPVRLSKIEVDRSLLLFNKPGFDPHTGELLGDGSGVCQDGSPVVIRSQALVTFEAKISQHGLPVMVVVQFIPMPATLEGRS</sequence>
<proteinExistence type="predicted"/>
<dbReference type="InterPro" id="IPR001138">
    <property type="entry name" value="Zn2Cys6_DnaBD"/>
</dbReference>
<dbReference type="AlphaFoldDB" id="A0A5C3EYT3"/>
<dbReference type="GO" id="GO:0008270">
    <property type="term" value="F:zinc ion binding"/>
    <property type="evidence" value="ECO:0007669"/>
    <property type="project" value="InterPro"/>
</dbReference>
<gene>
    <name evidence="3" type="ORF">PSFLO_02416</name>
</gene>
<feature type="compositionally biased region" description="Polar residues" evidence="1">
    <location>
        <begin position="1"/>
        <end position="13"/>
    </location>
</feature>
<dbReference type="PROSITE" id="PS50048">
    <property type="entry name" value="ZN2_CY6_FUNGAL_2"/>
    <property type="match status" value="1"/>
</dbReference>
<feature type="compositionally biased region" description="Basic and acidic residues" evidence="1">
    <location>
        <begin position="16"/>
        <end position="26"/>
    </location>
</feature>
<dbReference type="InterPro" id="IPR053045">
    <property type="entry name" value="Zinc_cluster_trans_reg"/>
</dbReference>
<feature type="compositionally biased region" description="Polar residues" evidence="1">
    <location>
        <begin position="354"/>
        <end position="367"/>
    </location>
</feature>
<dbReference type="PANTHER" id="PTHR31986">
    <property type="entry name" value="REGULATOR OF DRUG SENSITIVITY 2"/>
    <property type="match status" value="1"/>
</dbReference>
<dbReference type="InterPro" id="IPR036864">
    <property type="entry name" value="Zn2-C6_fun-type_DNA-bd_sf"/>
</dbReference>
<dbReference type="SMART" id="SM00066">
    <property type="entry name" value="GAL4"/>
    <property type="match status" value="1"/>
</dbReference>
<feature type="region of interest" description="Disordered" evidence="1">
    <location>
        <begin position="1"/>
        <end position="96"/>
    </location>
</feature>
<feature type="region of interest" description="Disordered" evidence="1">
    <location>
        <begin position="129"/>
        <end position="190"/>
    </location>
</feature>
<protein>
    <recommendedName>
        <fullName evidence="2">Zn(2)-C6 fungal-type domain-containing protein</fullName>
    </recommendedName>
</protein>
<evidence type="ECO:0000313" key="4">
    <source>
        <dbReference type="Proteomes" id="UP000323386"/>
    </source>
</evidence>
<organism evidence="3 4">
    <name type="scientific">Pseudozyma flocculosa</name>
    <dbReference type="NCBI Taxonomy" id="84751"/>
    <lineage>
        <taxon>Eukaryota</taxon>
        <taxon>Fungi</taxon>
        <taxon>Dikarya</taxon>
        <taxon>Basidiomycota</taxon>
        <taxon>Ustilaginomycotina</taxon>
        <taxon>Ustilaginomycetes</taxon>
        <taxon>Ustilaginales</taxon>
        <taxon>Ustilaginaceae</taxon>
        <taxon>Pseudozyma</taxon>
    </lineage>
</organism>
<dbReference type="PANTHER" id="PTHR31986:SF7">
    <property type="entry name" value="REGULATOR OF DRUG SENSITIVITY 2"/>
    <property type="match status" value="1"/>
</dbReference>
<feature type="compositionally biased region" description="Low complexity" evidence="1">
    <location>
        <begin position="165"/>
        <end position="174"/>
    </location>
</feature>
<name>A0A5C3EYT3_9BASI</name>
<feature type="region of interest" description="Disordered" evidence="1">
    <location>
        <begin position="223"/>
        <end position="258"/>
    </location>
</feature>
<dbReference type="Proteomes" id="UP000323386">
    <property type="component" value="Unassembled WGS sequence"/>
</dbReference>
<dbReference type="Gene3D" id="4.10.240.10">
    <property type="entry name" value="Zn(2)-C6 fungal-type DNA-binding domain"/>
    <property type="match status" value="1"/>
</dbReference>
<evidence type="ECO:0000313" key="3">
    <source>
        <dbReference type="EMBL" id="SPO36945.1"/>
    </source>
</evidence>
<feature type="compositionally biased region" description="Polar residues" evidence="1">
    <location>
        <begin position="243"/>
        <end position="254"/>
    </location>
</feature>
<feature type="domain" description="Zn(2)-C6 fungal-type" evidence="2">
    <location>
        <begin position="100"/>
        <end position="131"/>
    </location>
</feature>
<dbReference type="OrthoDB" id="65716at2759"/>
<dbReference type="GO" id="GO:0000977">
    <property type="term" value="F:RNA polymerase II transcription regulatory region sequence-specific DNA binding"/>
    <property type="evidence" value="ECO:0007669"/>
    <property type="project" value="TreeGrafter"/>
</dbReference>
<dbReference type="CDD" id="cd00067">
    <property type="entry name" value="GAL4"/>
    <property type="match status" value="1"/>
</dbReference>
<feature type="compositionally biased region" description="Basic residues" evidence="1">
    <location>
        <begin position="49"/>
        <end position="59"/>
    </location>
</feature>
<keyword evidence="4" id="KW-1185">Reference proteome</keyword>
<dbReference type="GO" id="GO:0000981">
    <property type="term" value="F:DNA-binding transcription factor activity, RNA polymerase II-specific"/>
    <property type="evidence" value="ECO:0007669"/>
    <property type="project" value="InterPro"/>
</dbReference>
<dbReference type="PROSITE" id="PS00463">
    <property type="entry name" value="ZN2_CY6_FUNGAL_1"/>
    <property type="match status" value="1"/>
</dbReference>
<evidence type="ECO:0000256" key="1">
    <source>
        <dbReference type="SAM" id="MobiDB-lite"/>
    </source>
</evidence>
<dbReference type="SUPFAM" id="SSF57701">
    <property type="entry name" value="Zn2/Cys6 DNA-binding domain"/>
    <property type="match status" value="1"/>
</dbReference>
<dbReference type="GO" id="GO:0005634">
    <property type="term" value="C:nucleus"/>
    <property type="evidence" value="ECO:0007669"/>
    <property type="project" value="TreeGrafter"/>
</dbReference>
<evidence type="ECO:0000259" key="2">
    <source>
        <dbReference type="PROSITE" id="PS50048"/>
    </source>
</evidence>